<dbReference type="OrthoDB" id="1724246at2"/>
<dbReference type="STRING" id="1121409.SAMN02745124_01178"/>
<sequence length="174" mass="19569">MELTEALHNNRYTIVDKWVVYTLATYQATDFLNKEKDRFANPIGSTIRTSLKTLFQLLLKGGDGAGYAEPLSQIMHLRSVQEFTPSQAVAPLNAVKHIARDILAADKQTKDLVKDLYDFEFAVDLAVLAAFDLYMQCREKVYRIRIAEIKSGAAILTDSACPSKALKNIRKINE</sequence>
<dbReference type="RefSeq" id="WP_073374189.1">
    <property type="nucleotide sequence ID" value="NZ_FQXS01000005.1"/>
</dbReference>
<reference evidence="2 3" key="1">
    <citation type="submission" date="2016-11" db="EMBL/GenBank/DDBJ databases">
        <authorList>
            <person name="Jaros S."/>
            <person name="Januszkiewicz K."/>
            <person name="Wedrychowicz H."/>
        </authorList>
    </citation>
    <scope>NUCLEOTIDE SEQUENCE [LARGE SCALE GENOMIC DNA]</scope>
    <source>
        <strain evidence="2 3">DSM 9705</strain>
    </source>
</reference>
<dbReference type="InterPro" id="IPR025751">
    <property type="entry name" value="RsbRD_N_dom"/>
</dbReference>
<proteinExistence type="predicted"/>
<evidence type="ECO:0000313" key="2">
    <source>
        <dbReference type="EMBL" id="SHH62689.1"/>
    </source>
</evidence>
<evidence type="ECO:0000259" key="1">
    <source>
        <dbReference type="Pfam" id="PF14361"/>
    </source>
</evidence>
<gene>
    <name evidence="2" type="ORF">SAMN02745124_01178</name>
</gene>
<keyword evidence="3" id="KW-1185">Reference proteome</keyword>
<organism evidence="2 3">
    <name type="scientific">Desulfofustis glycolicus DSM 9705</name>
    <dbReference type="NCBI Taxonomy" id="1121409"/>
    <lineage>
        <taxon>Bacteria</taxon>
        <taxon>Pseudomonadati</taxon>
        <taxon>Thermodesulfobacteriota</taxon>
        <taxon>Desulfobulbia</taxon>
        <taxon>Desulfobulbales</taxon>
        <taxon>Desulfocapsaceae</taxon>
        <taxon>Desulfofustis</taxon>
    </lineage>
</organism>
<dbReference type="EMBL" id="FQXS01000005">
    <property type="protein sequence ID" value="SHH62689.1"/>
    <property type="molecule type" value="Genomic_DNA"/>
</dbReference>
<dbReference type="AlphaFoldDB" id="A0A1M5UI80"/>
<feature type="domain" description="RsbT co-antagonist protein RsbRD N-terminal" evidence="1">
    <location>
        <begin position="14"/>
        <end position="147"/>
    </location>
</feature>
<evidence type="ECO:0000313" key="3">
    <source>
        <dbReference type="Proteomes" id="UP000184139"/>
    </source>
</evidence>
<name>A0A1M5UI80_9BACT</name>
<protein>
    <submittedName>
        <fullName evidence="2">RsbT co-antagonist protein rsbRD N-terminal domain-containing protein</fullName>
    </submittedName>
</protein>
<dbReference type="Pfam" id="PF14361">
    <property type="entry name" value="RsbRD_N"/>
    <property type="match status" value="1"/>
</dbReference>
<accession>A0A1M5UI80</accession>
<dbReference type="Proteomes" id="UP000184139">
    <property type="component" value="Unassembled WGS sequence"/>
</dbReference>